<dbReference type="GO" id="GO:0005829">
    <property type="term" value="C:cytosol"/>
    <property type="evidence" value="ECO:0007669"/>
    <property type="project" value="InterPro"/>
</dbReference>
<evidence type="ECO:0000256" key="2">
    <source>
        <dbReference type="ARBA" id="ARBA00002280"/>
    </source>
</evidence>
<evidence type="ECO:0000313" key="10">
    <source>
        <dbReference type="EMBL" id="EEH63487.1"/>
    </source>
</evidence>
<dbReference type="NCBIfam" id="TIGR00504">
    <property type="entry name" value="pyro_pdase"/>
    <property type="match status" value="1"/>
</dbReference>
<dbReference type="InterPro" id="IPR033694">
    <property type="entry name" value="PGPEP1_Cys_AS"/>
</dbReference>
<keyword evidence="5" id="KW-0963">Cytoplasm</keyword>
<dbReference type="MEROPS" id="C15.001"/>
<dbReference type="GO" id="GO:0016920">
    <property type="term" value="F:pyroglutamyl-peptidase activity"/>
    <property type="evidence" value="ECO:0007669"/>
    <property type="project" value="UniProtKB-EC"/>
</dbReference>
<dbReference type="Pfam" id="PF01470">
    <property type="entry name" value="Peptidase_C15"/>
    <property type="match status" value="1"/>
</dbReference>
<organism evidence="10 11">
    <name type="scientific">Gleimia coleocanis DSM 15436</name>
    <dbReference type="NCBI Taxonomy" id="525245"/>
    <lineage>
        <taxon>Bacteria</taxon>
        <taxon>Bacillati</taxon>
        <taxon>Actinomycetota</taxon>
        <taxon>Actinomycetes</taxon>
        <taxon>Actinomycetales</taxon>
        <taxon>Actinomycetaceae</taxon>
        <taxon>Gleimia</taxon>
    </lineage>
</organism>
<feature type="active site" evidence="9">
    <location>
        <position position="141"/>
    </location>
</feature>
<evidence type="ECO:0000256" key="1">
    <source>
        <dbReference type="ARBA" id="ARBA00001770"/>
    </source>
</evidence>
<evidence type="ECO:0000256" key="3">
    <source>
        <dbReference type="ARBA" id="ARBA00004496"/>
    </source>
</evidence>
<keyword evidence="7 10" id="KW-0378">Hydrolase</keyword>
<dbReference type="AlphaFoldDB" id="C0W1X1"/>
<dbReference type="eggNOG" id="COG2039">
    <property type="taxonomic scope" value="Bacteria"/>
</dbReference>
<dbReference type="Proteomes" id="UP000010301">
    <property type="component" value="Unassembled WGS sequence"/>
</dbReference>
<comment type="subcellular location">
    <subcellularLocation>
        <location evidence="3">Cytoplasm</location>
    </subcellularLocation>
</comment>
<reference evidence="10 11" key="1">
    <citation type="submission" date="2009-01" db="EMBL/GenBank/DDBJ databases">
        <authorList>
            <person name="Qin X."/>
            <person name="Bachman B."/>
            <person name="Battles P."/>
            <person name="Bell A."/>
            <person name="Bess C."/>
            <person name="Bickham C."/>
            <person name="Chaboub L."/>
            <person name="Chen D."/>
            <person name="Coyle M."/>
            <person name="Deiros D.R."/>
            <person name="Dinh H."/>
            <person name="Forbes L."/>
            <person name="Fowler G."/>
            <person name="Francisco L."/>
            <person name="Fu Q."/>
            <person name="Gubbala S."/>
            <person name="Hale W."/>
            <person name="Han Y."/>
            <person name="Hemphill L."/>
            <person name="Highlander S.K."/>
            <person name="Hirani K."/>
            <person name="Hogues M."/>
            <person name="Jackson L."/>
            <person name="Jakkamsetti A."/>
            <person name="Javaid M."/>
            <person name="Jiang H."/>
            <person name="Korchina V."/>
            <person name="Kovar C."/>
            <person name="Lara F."/>
            <person name="Lee S."/>
            <person name="Mata R."/>
            <person name="Mathew T."/>
            <person name="Moen C."/>
            <person name="Morales K."/>
            <person name="Munidasa M."/>
            <person name="Nazareth L."/>
            <person name="Ngo R."/>
            <person name="Nguyen L."/>
            <person name="Okwuonu G."/>
            <person name="Ongeri F."/>
            <person name="Patil S."/>
            <person name="Petrosino J."/>
            <person name="Pham C."/>
            <person name="Pham P."/>
            <person name="Pu L.-L."/>
            <person name="Puazo M."/>
            <person name="Raj R."/>
            <person name="Reid J."/>
            <person name="Rouhana J."/>
            <person name="Saada N."/>
            <person name="Shang Y."/>
            <person name="Simmons D."/>
            <person name="Thornton R."/>
            <person name="Warren J."/>
            <person name="Weissenberger G."/>
            <person name="Zhang J."/>
            <person name="Zhang L."/>
            <person name="Zhou C."/>
            <person name="Zhu D."/>
            <person name="Muzny D."/>
            <person name="Worley K."/>
            <person name="Gibbs R."/>
        </authorList>
    </citation>
    <scope>NUCLEOTIDE SEQUENCE [LARGE SCALE GENOMIC DNA]</scope>
    <source>
        <strain evidence="10 11">DSM 15436</strain>
    </source>
</reference>
<evidence type="ECO:0000256" key="9">
    <source>
        <dbReference type="PROSITE-ProRule" id="PRU10077"/>
    </source>
</evidence>
<proteinExistence type="inferred from homology"/>
<evidence type="ECO:0000256" key="6">
    <source>
        <dbReference type="ARBA" id="ARBA00022670"/>
    </source>
</evidence>
<comment type="similarity">
    <text evidence="4">Belongs to the peptidase C15 family.</text>
</comment>
<dbReference type="HOGENOM" id="CLU_043960_4_0_11"/>
<keyword evidence="8" id="KW-0788">Thiol protease</keyword>
<evidence type="ECO:0000256" key="7">
    <source>
        <dbReference type="ARBA" id="ARBA00022801"/>
    </source>
</evidence>
<comment type="caution">
    <text evidence="10">The sequence shown here is derived from an EMBL/GenBank/DDBJ whole genome shotgun (WGS) entry which is preliminary data.</text>
</comment>
<dbReference type="PANTHER" id="PTHR23402:SF1">
    <property type="entry name" value="PYROGLUTAMYL-PEPTIDASE I"/>
    <property type="match status" value="1"/>
</dbReference>
<sequence length="200" mass="21505">MRVLITGFDPFDNEEINPSWEAIKCLPTEINGIEVHKLQLPTSFERGVATLVEALFALRPDATIQVGQHGGVASLQIERVAINLANARISDNDGNSPKEKTILTKAPTAYFATLPTAQIVRELQASGIPAQLSYSAGTFVCNTVMFTALHFAATEMPTLKSGFIHVPYLPAQVVNRPAVASMSLEMITAGLEKAISVLAD</sequence>
<dbReference type="EC" id="3.4.19.3" evidence="9"/>
<dbReference type="NCBIfam" id="NF009676">
    <property type="entry name" value="PRK13197.1"/>
    <property type="match status" value="1"/>
</dbReference>
<dbReference type="PRINTS" id="PR00706">
    <property type="entry name" value="PYROGLUPTASE"/>
</dbReference>
<dbReference type="InterPro" id="IPR029762">
    <property type="entry name" value="PGP-I_bact-type"/>
</dbReference>
<dbReference type="CDD" id="cd00501">
    <property type="entry name" value="Peptidase_C15"/>
    <property type="match status" value="1"/>
</dbReference>
<dbReference type="PROSITE" id="PS01334">
    <property type="entry name" value="PYRASE_CYS"/>
    <property type="match status" value="1"/>
</dbReference>
<dbReference type="InterPro" id="IPR000816">
    <property type="entry name" value="Peptidase_C15"/>
</dbReference>
<dbReference type="STRING" id="525245.HMPREF0044_1411"/>
<name>C0W1X1_9ACTO</name>
<evidence type="ECO:0000256" key="5">
    <source>
        <dbReference type="ARBA" id="ARBA00022490"/>
    </source>
</evidence>
<dbReference type="InterPro" id="IPR036440">
    <property type="entry name" value="Peptidase_C15-like_sf"/>
</dbReference>
<dbReference type="PIRSF" id="PIRSF015592">
    <property type="entry name" value="Prld-crbxl_pptds"/>
    <property type="match status" value="1"/>
</dbReference>
<dbReference type="EMBL" id="ACFG01000034">
    <property type="protein sequence ID" value="EEH63487.1"/>
    <property type="molecule type" value="Genomic_DNA"/>
</dbReference>
<keyword evidence="6" id="KW-0645">Protease</keyword>
<evidence type="ECO:0000256" key="8">
    <source>
        <dbReference type="ARBA" id="ARBA00022807"/>
    </source>
</evidence>
<dbReference type="FunFam" id="3.40.630.20:FF:000001">
    <property type="entry name" value="Pyrrolidone-carboxylate peptidase"/>
    <property type="match status" value="1"/>
</dbReference>
<dbReference type="GO" id="GO:0006508">
    <property type="term" value="P:proteolysis"/>
    <property type="evidence" value="ECO:0007669"/>
    <property type="project" value="UniProtKB-KW"/>
</dbReference>
<dbReference type="OrthoDB" id="9812943at2"/>
<protein>
    <recommendedName>
        <fullName evidence="9">Pyroglutamyl-peptidase I</fullName>
        <ecNumber evidence="9">3.4.19.3</ecNumber>
    </recommendedName>
</protein>
<dbReference type="PANTHER" id="PTHR23402">
    <property type="entry name" value="PROTEASE FAMILY C15 PYROGLUTAMYL-PEPTIDASE I-RELATED"/>
    <property type="match status" value="1"/>
</dbReference>
<evidence type="ECO:0000313" key="11">
    <source>
        <dbReference type="Proteomes" id="UP000010301"/>
    </source>
</evidence>
<evidence type="ECO:0000256" key="4">
    <source>
        <dbReference type="ARBA" id="ARBA00006641"/>
    </source>
</evidence>
<comment type="catalytic activity">
    <reaction evidence="1 9">
        <text>Release of an N-terminal pyroglutamyl group from a polypeptide, the second amino acid generally not being Pro.</text>
        <dbReference type="EC" id="3.4.19.3"/>
    </reaction>
</comment>
<gene>
    <name evidence="10" type="primary">pcp</name>
    <name evidence="10" type="ORF">HMPREF0044_1411</name>
</gene>
<keyword evidence="11" id="KW-1185">Reference proteome</keyword>
<dbReference type="SUPFAM" id="SSF53182">
    <property type="entry name" value="Pyrrolidone carboxyl peptidase (pyroglutamate aminopeptidase)"/>
    <property type="match status" value="1"/>
</dbReference>
<accession>C0W1X1</accession>
<comment type="function">
    <text evidence="2">Removes 5-oxoproline from various penultimate amino acid residues except L-proline.</text>
</comment>
<dbReference type="Gene3D" id="3.40.630.20">
    <property type="entry name" value="Peptidase C15, pyroglutamyl peptidase I-like"/>
    <property type="match status" value="1"/>
</dbReference>
<dbReference type="RefSeq" id="WP_006546269.1">
    <property type="nucleotide sequence ID" value="NZ_DS999540.1"/>
</dbReference>
<dbReference type="InterPro" id="IPR016125">
    <property type="entry name" value="Peptidase_C15-like"/>
</dbReference>